<evidence type="ECO:0000313" key="1">
    <source>
        <dbReference type="EMBL" id="KAG0421348.1"/>
    </source>
</evidence>
<reference evidence="1 2" key="1">
    <citation type="journal article" date="2020" name="Cell">
        <title>Large-Scale Comparative Analyses of Tick Genomes Elucidate Their Genetic Diversity and Vector Capacities.</title>
        <authorList>
            <consortium name="Tick Genome and Microbiome Consortium (TIGMIC)"/>
            <person name="Jia N."/>
            <person name="Wang J."/>
            <person name="Shi W."/>
            <person name="Du L."/>
            <person name="Sun Y."/>
            <person name="Zhan W."/>
            <person name="Jiang J.F."/>
            <person name="Wang Q."/>
            <person name="Zhang B."/>
            <person name="Ji P."/>
            <person name="Bell-Sakyi L."/>
            <person name="Cui X.M."/>
            <person name="Yuan T.T."/>
            <person name="Jiang B.G."/>
            <person name="Yang W.F."/>
            <person name="Lam T.T."/>
            <person name="Chang Q.C."/>
            <person name="Ding S.J."/>
            <person name="Wang X.J."/>
            <person name="Zhu J.G."/>
            <person name="Ruan X.D."/>
            <person name="Zhao L."/>
            <person name="Wei J.T."/>
            <person name="Ye R.Z."/>
            <person name="Que T.C."/>
            <person name="Du C.H."/>
            <person name="Zhou Y.H."/>
            <person name="Cheng J.X."/>
            <person name="Dai P.F."/>
            <person name="Guo W.B."/>
            <person name="Han X.H."/>
            <person name="Huang E.J."/>
            <person name="Li L.F."/>
            <person name="Wei W."/>
            <person name="Gao Y.C."/>
            <person name="Liu J.Z."/>
            <person name="Shao H.Z."/>
            <person name="Wang X."/>
            <person name="Wang C.C."/>
            <person name="Yang T.C."/>
            <person name="Huo Q.B."/>
            <person name="Li W."/>
            <person name="Chen H.Y."/>
            <person name="Chen S.E."/>
            <person name="Zhou L.G."/>
            <person name="Ni X.B."/>
            <person name="Tian J.H."/>
            <person name="Sheng Y."/>
            <person name="Liu T."/>
            <person name="Pan Y.S."/>
            <person name="Xia L.Y."/>
            <person name="Li J."/>
            <person name="Zhao F."/>
            <person name="Cao W.C."/>
        </authorList>
    </citation>
    <scope>NUCLEOTIDE SEQUENCE [LARGE SCALE GENOMIC DNA]</scope>
    <source>
        <strain evidence="1">Iper-2018</strain>
    </source>
</reference>
<sequence>MASNAETARTFNCSTVVQHEHSYGLPAECNKELKRIIFDQRADLLILQEQLEEARATIESLRTKGRELEAQSSKTLDELRRSNEKLESQLRFLQRDHAKLKERLRERPQEFRYAALIQDPKKLKYYTGFATPELLEGFLSFLRPHIQRLHYWKMKPPATESAQKFALVMEDQFLLVMMRLRLGLDGTDLAYSWTFLEVQSNGSYADDAQAYAAGAVEAYLTHDLMEKQFNNMYSRYCKVQPEYCERLLTFLQGNLEYSNGQERLHESTDPYWHMVHLQMKQLAGLSDHFENKTLNVSNEYLNVTRALFFNIDGDLSDLEGVLKRVPDQYSMGQTPSCSVLIKLVADNDDILFAHNTWFLYRSMLRIEKKYKFPWHLTSKSRLAGLTQFDWQRATYGSLGNCTTRVRVTPAQHFLNDGTMRKGELP</sequence>
<organism evidence="1 2">
    <name type="scientific">Ixodes persulcatus</name>
    <name type="common">Taiga tick</name>
    <dbReference type="NCBI Taxonomy" id="34615"/>
    <lineage>
        <taxon>Eukaryota</taxon>
        <taxon>Metazoa</taxon>
        <taxon>Ecdysozoa</taxon>
        <taxon>Arthropoda</taxon>
        <taxon>Chelicerata</taxon>
        <taxon>Arachnida</taxon>
        <taxon>Acari</taxon>
        <taxon>Parasitiformes</taxon>
        <taxon>Ixodida</taxon>
        <taxon>Ixodoidea</taxon>
        <taxon>Ixodidae</taxon>
        <taxon>Ixodinae</taxon>
        <taxon>Ixodes</taxon>
    </lineage>
</organism>
<dbReference type="Proteomes" id="UP000805193">
    <property type="component" value="Unassembled WGS sequence"/>
</dbReference>
<evidence type="ECO:0000313" key="2">
    <source>
        <dbReference type="Proteomes" id="UP000805193"/>
    </source>
</evidence>
<name>A0AC60PLV4_IXOPE</name>
<comment type="caution">
    <text evidence="1">The sequence shown here is derived from an EMBL/GenBank/DDBJ whole genome shotgun (WGS) entry which is preliminary data.</text>
</comment>
<gene>
    <name evidence="1" type="ORF">HPB47_002748</name>
</gene>
<protein>
    <submittedName>
        <fullName evidence="1">Uncharacterized protein</fullName>
    </submittedName>
</protein>
<dbReference type="EMBL" id="JABSTQ010010378">
    <property type="protein sequence ID" value="KAG0421348.1"/>
    <property type="molecule type" value="Genomic_DNA"/>
</dbReference>
<proteinExistence type="predicted"/>
<accession>A0AC60PLV4</accession>
<keyword evidence="2" id="KW-1185">Reference proteome</keyword>